<dbReference type="GO" id="GO:0005524">
    <property type="term" value="F:ATP binding"/>
    <property type="evidence" value="ECO:0007669"/>
    <property type="project" value="UniProtKB-UniRule"/>
</dbReference>
<dbReference type="AlphaFoldDB" id="A0A1I4R1W2"/>
<keyword evidence="7 10" id="KW-0648">Protein biosynthesis</keyword>
<sequence>MAEKSVFLLEIGTEEIPAGYIGPALDMMARQIEDFFRNNRIGFEKVETAGTPRRLVLVAHGVDMVQEPAVQEITGPPYSIAFTPDGKPTKAAEGFARGLGVSVDELQVKDTPKGKYLFFVKEEKGRSTKELLAEYLPDFVAHIPFPKSMRWGDQTVTFARPIHWIVALLGDEVVPFSYGDVVSGRHSKGHRFMKPDVISVPSDFDEYKKILRDHFVIVDRNERKEMIRSSVKALAESLGGIVVEDEDLLDEVTHLVEYPYPLVGKFEEKYLELPPEVPITVMKEHQRYFALTDARGKLMPYFITVANTVPRRPEVVAQGNERVVRARLEDARFYYEEDKKIPLEKRAEELKNVVFHSKLGTSWEKVERFRAVAKWLSDQLQFDESQNAKLMRAALLCKADLVTGMVSEFPELQGVMGRAYALHQGEDPDVAEAIYEHYLPAKAGDVVPSGIIGAVLSIADKIDTIVGCFGVGLIPTGTADPFALRRQTLAIIRILLEKELPISLVSLVRNTIPGLRKWITEPENTVIEGVIQFFKGRLEHYLQTHYGYPIDVIQAALSVEIDVLVNDVKRIAALSEFRKRSDFNALATTFKRVVNIIKEPVEIAVKPELFEDDAERELWKLIQDLRERFRTWEQERNYGRALEEFASLRPAVDRFFDAVLVMAKETEVRNNRLALLSTLKSLFENIADFKMIQTEV</sequence>
<keyword evidence="5 10" id="KW-0547">Nucleotide-binding</keyword>
<keyword evidence="8 10" id="KW-0030">Aminoacyl-tRNA synthetase</keyword>
<comment type="subunit">
    <text evidence="10">Tetramer of two alpha and two beta subunits.</text>
</comment>
<evidence type="ECO:0000256" key="6">
    <source>
        <dbReference type="ARBA" id="ARBA00022840"/>
    </source>
</evidence>
<keyword evidence="3 10" id="KW-0963">Cytoplasm</keyword>
<dbReference type="PANTHER" id="PTHR30075">
    <property type="entry name" value="GLYCYL-TRNA SYNTHETASE"/>
    <property type="match status" value="1"/>
</dbReference>
<evidence type="ECO:0000256" key="2">
    <source>
        <dbReference type="ARBA" id="ARBA00008226"/>
    </source>
</evidence>
<dbReference type="EC" id="6.1.1.14" evidence="10"/>
<dbReference type="GO" id="GO:0006426">
    <property type="term" value="P:glycyl-tRNA aminoacylation"/>
    <property type="evidence" value="ECO:0007669"/>
    <property type="project" value="UniProtKB-UniRule"/>
</dbReference>
<keyword evidence="4 10" id="KW-0436">Ligase</keyword>
<dbReference type="InterPro" id="IPR015944">
    <property type="entry name" value="Gly-tRNA-synth_bsu"/>
</dbReference>
<dbReference type="InterPro" id="IPR006194">
    <property type="entry name" value="Gly-tRNA-synth_heterodimer"/>
</dbReference>
<comment type="subcellular location">
    <subcellularLocation>
        <location evidence="1 10">Cytoplasm</location>
    </subcellularLocation>
</comment>
<dbReference type="RefSeq" id="WP_093393017.1">
    <property type="nucleotide sequence ID" value="NZ_FOUU01000001.1"/>
</dbReference>
<evidence type="ECO:0000256" key="7">
    <source>
        <dbReference type="ARBA" id="ARBA00022917"/>
    </source>
</evidence>
<dbReference type="STRING" id="39841.SAMN05660836_00350"/>
<evidence type="ECO:0000256" key="9">
    <source>
        <dbReference type="ARBA" id="ARBA00047937"/>
    </source>
</evidence>
<feature type="domain" description="DALR anticodon binding" evidence="11">
    <location>
        <begin position="591"/>
        <end position="686"/>
    </location>
</feature>
<dbReference type="Pfam" id="PF05746">
    <property type="entry name" value="DALR_1"/>
    <property type="match status" value="1"/>
</dbReference>
<evidence type="ECO:0000259" key="11">
    <source>
        <dbReference type="Pfam" id="PF05746"/>
    </source>
</evidence>
<evidence type="ECO:0000256" key="10">
    <source>
        <dbReference type="HAMAP-Rule" id="MF_00255"/>
    </source>
</evidence>
<dbReference type="SUPFAM" id="SSF109604">
    <property type="entry name" value="HD-domain/PDEase-like"/>
    <property type="match status" value="1"/>
</dbReference>
<comment type="similarity">
    <text evidence="2 10">Belongs to the class-II aminoacyl-tRNA synthetase family.</text>
</comment>
<dbReference type="PRINTS" id="PR01045">
    <property type="entry name" value="TRNASYNTHGB"/>
</dbReference>
<name>A0A1I4R1W2_9BACT</name>
<accession>A0A1I4R1W2</accession>
<dbReference type="HAMAP" id="MF_00255">
    <property type="entry name" value="Gly_tRNA_synth_beta"/>
    <property type="match status" value="1"/>
</dbReference>
<evidence type="ECO:0000256" key="5">
    <source>
        <dbReference type="ARBA" id="ARBA00022741"/>
    </source>
</evidence>
<reference evidence="12 13" key="1">
    <citation type="submission" date="2016-10" db="EMBL/GenBank/DDBJ databases">
        <authorList>
            <person name="de Groot N.N."/>
        </authorList>
    </citation>
    <scope>NUCLEOTIDE SEQUENCE [LARGE SCALE GENOMIC DNA]</scope>
    <source>
        <strain evidence="12 13">DSM 9990</strain>
    </source>
</reference>
<dbReference type="GO" id="GO:0004814">
    <property type="term" value="F:arginine-tRNA ligase activity"/>
    <property type="evidence" value="ECO:0007669"/>
    <property type="project" value="InterPro"/>
</dbReference>
<dbReference type="GO" id="GO:0006420">
    <property type="term" value="P:arginyl-tRNA aminoacylation"/>
    <property type="evidence" value="ECO:0007669"/>
    <property type="project" value="InterPro"/>
</dbReference>
<dbReference type="PANTHER" id="PTHR30075:SF2">
    <property type="entry name" value="GLYCINE--TRNA LIGASE, CHLOROPLASTIC_MITOCHONDRIAL 2"/>
    <property type="match status" value="1"/>
</dbReference>
<dbReference type="PROSITE" id="PS50861">
    <property type="entry name" value="AA_TRNA_LIGASE_II_GLYAB"/>
    <property type="match status" value="1"/>
</dbReference>
<gene>
    <name evidence="10" type="primary">glyS</name>
    <name evidence="12" type="ORF">SAMN05660836_00350</name>
</gene>
<proteinExistence type="inferred from homology"/>
<comment type="catalytic activity">
    <reaction evidence="9 10">
        <text>tRNA(Gly) + glycine + ATP = glycyl-tRNA(Gly) + AMP + diphosphate</text>
        <dbReference type="Rhea" id="RHEA:16013"/>
        <dbReference type="Rhea" id="RHEA-COMP:9664"/>
        <dbReference type="Rhea" id="RHEA-COMP:9683"/>
        <dbReference type="ChEBI" id="CHEBI:30616"/>
        <dbReference type="ChEBI" id="CHEBI:33019"/>
        <dbReference type="ChEBI" id="CHEBI:57305"/>
        <dbReference type="ChEBI" id="CHEBI:78442"/>
        <dbReference type="ChEBI" id="CHEBI:78522"/>
        <dbReference type="ChEBI" id="CHEBI:456215"/>
        <dbReference type="EC" id="6.1.1.14"/>
    </reaction>
</comment>
<dbReference type="EMBL" id="FOUU01000001">
    <property type="protein sequence ID" value="SFM46268.1"/>
    <property type="molecule type" value="Genomic_DNA"/>
</dbReference>
<dbReference type="InterPro" id="IPR008909">
    <property type="entry name" value="DALR_anticod-bd"/>
</dbReference>
<dbReference type="Pfam" id="PF02092">
    <property type="entry name" value="tRNA_synt_2f"/>
    <property type="match status" value="1"/>
</dbReference>
<organism evidence="12 13">
    <name type="scientific">Thermodesulforhabdus norvegica</name>
    <dbReference type="NCBI Taxonomy" id="39841"/>
    <lineage>
        <taxon>Bacteria</taxon>
        <taxon>Pseudomonadati</taxon>
        <taxon>Thermodesulfobacteriota</taxon>
        <taxon>Syntrophobacteria</taxon>
        <taxon>Syntrophobacterales</taxon>
        <taxon>Thermodesulforhabdaceae</taxon>
        <taxon>Thermodesulforhabdus</taxon>
    </lineage>
</organism>
<evidence type="ECO:0000313" key="13">
    <source>
        <dbReference type="Proteomes" id="UP000199611"/>
    </source>
</evidence>
<evidence type="ECO:0000256" key="1">
    <source>
        <dbReference type="ARBA" id="ARBA00004496"/>
    </source>
</evidence>
<keyword evidence="6 10" id="KW-0067">ATP-binding</keyword>
<dbReference type="OrthoDB" id="9775440at2"/>
<dbReference type="NCBIfam" id="TIGR00211">
    <property type="entry name" value="glyS"/>
    <property type="match status" value="1"/>
</dbReference>
<dbReference type="GO" id="GO:0004820">
    <property type="term" value="F:glycine-tRNA ligase activity"/>
    <property type="evidence" value="ECO:0007669"/>
    <property type="project" value="UniProtKB-UniRule"/>
</dbReference>
<protein>
    <recommendedName>
        <fullName evidence="10">Glycine--tRNA ligase beta subunit</fullName>
        <ecNumber evidence="10">6.1.1.14</ecNumber>
    </recommendedName>
    <alternativeName>
        <fullName evidence="10">Glycyl-tRNA synthetase beta subunit</fullName>
        <shortName evidence="10">GlyRS</shortName>
    </alternativeName>
</protein>
<evidence type="ECO:0000313" key="12">
    <source>
        <dbReference type="EMBL" id="SFM46268.1"/>
    </source>
</evidence>
<dbReference type="Proteomes" id="UP000199611">
    <property type="component" value="Unassembled WGS sequence"/>
</dbReference>
<keyword evidence="13" id="KW-1185">Reference proteome</keyword>
<evidence type="ECO:0000256" key="4">
    <source>
        <dbReference type="ARBA" id="ARBA00022598"/>
    </source>
</evidence>
<dbReference type="GO" id="GO:0005829">
    <property type="term" value="C:cytosol"/>
    <property type="evidence" value="ECO:0007669"/>
    <property type="project" value="TreeGrafter"/>
</dbReference>
<evidence type="ECO:0000256" key="3">
    <source>
        <dbReference type="ARBA" id="ARBA00022490"/>
    </source>
</evidence>
<evidence type="ECO:0000256" key="8">
    <source>
        <dbReference type="ARBA" id="ARBA00023146"/>
    </source>
</evidence>